<sequence length="869" mass="95357">MSCSNSNSNSNLNQSYNLESLFNVSGHSSSSGQVEEEFGGNLIDTPSEQVGSSKRGKTGCITCRLRKKRCDEAKPICATCSRLGIECMGYGVKRPKWLRENDNAKKAKQNIKQIVLQKRSNRNRQGSSADSEKTPSHGVKRTSTSMGDESSQEVAGTMKPGLEVMDVDLTTDNDNLRTQAQPQTHQPYFWELGSIGTNASTSSSNNTLNWNLSPNTGSTNTNNTHNNPFEQQSTSNTTTSTNNFVDSTSSTSTDNLYSGFFSDPSLFPPPSMNTVGPADIGPMIPSIPGVNDISMDALWGILFGPQPPPDFTLDQNGSHISPSDNQANLNYDNNDTSSLKQLSPDISSMINQDTPVFNLPSPTSGISNGLSPLGTSTASPNLAYLHHYLNVVLPLQYRIMGISISIGDFVAPLALQRNEVLTSVSSLAALHMVAQRTKKRPHNLSRLTVFDAYSTSSLSNIRKRDKKTQATLIEIEKEILEGSGEYNAETDDADADDGVDEEDNDADTRVASISHQRTMERLRFISPQDLTTEEITISVLFAVSYHLFCGGTSKHLKELLSISQRCLSAALYSSPEIGVTNASSKAKSQSGPSPWSRYHILIEHMIWIDILASVTYNKASTLLPVYRKILNHMPLPFNSDANLTVKNASSSGKPLVLMDRLMGCDNTTLLAMAETVALSEWKDRAESAGCLSYKELLDRAANVEKILNERAWRESHLDRPINADDDSEDSAALLRRVMSDVFHGSVKVLLAITINGPFPRVPEIAAAVGETMEALTRLDIQHSNVQIHRAVVLPITVAGCHCETIEQQTFFRDCFQCLGPEARAFGNTGPALELMEEVWRRRSTGEINLKVDWRQTMYDLGWQSGILLI</sequence>
<comment type="subcellular location">
    <subcellularLocation>
        <location evidence="1">Nucleus</location>
    </subcellularLocation>
</comment>
<dbReference type="Gene3D" id="4.10.240.10">
    <property type="entry name" value="Zn(2)-C6 fungal-type DNA-binding domain"/>
    <property type="match status" value="1"/>
</dbReference>
<reference evidence="5" key="2">
    <citation type="submission" date="2024-02" db="EMBL/GenBank/DDBJ databases">
        <title>Comparative genomics of Cryptococcus and Kwoniella reveals pathogenesis evolution and contrasting modes of karyotype evolution via chromosome fusion or intercentromeric recombination.</title>
        <authorList>
            <person name="Coelho M.A."/>
            <person name="David-Palma M."/>
            <person name="Shea T."/>
            <person name="Bowers K."/>
            <person name="McGinley-Smith S."/>
            <person name="Mohammad A.W."/>
            <person name="Gnirke A."/>
            <person name="Yurkov A.M."/>
            <person name="Nowrousian M."/>
            <person name="Sun S."/>
            <person name="Cuomo C.A."/>
            <person name="Heitman J."/>
        </authorList>
    </citation>
    <scope>NUCLEOTIDE SEQUENCE</scope>
    <source>
        <strain evidence="5">CBS 10737</strain>
    </source>
</reference>
<dbReference type="InterPro" id="IPR001138">
    <property type="entry name" value="Zn2Cys6_DnaBD"/>
</dbReference>
<feature type="region of interest" description="Disordered" evidence="3">
    <location>
        <begin position="27"/>
        <end position="55"/>
    </location>
</feature>
<dbReference type="EMBL" id="CP144520">
    <property type="protein sequence ID" value="WWC67881.1"/>
    <property type="molecule type" value="Genomic_DNA"/>
</dbReference>
<evidence type="ECO:0000313" key="6">
    <source>
        <dbReference type="Proteomes" id="UP000094020"/>
    </source>
</evidence>
<dbReference type="GO" id="GO:0005634">
    <property type="term" value="C:nucleus"/>
    <property type="evidence" value="ECO:0007669"/>
    <property type="project" value="UniProtKB-SubCell"/>
</dbReference>
<dbReference type="SMART" id="SM00066">
    <property type="entry name" value="GAL4"/>
    <property type="match status" value="1"/>
</dbReference>
<gene>
    <name evidence="5" type="ORF">I206_101798</name>
</gene>
<dbReference type="Pfam" id="PF00172">
    <property type="entry name" value="Zn_clus"/>
    <property type="match status" value="1"/>
</dbReference>
<feature type="compositionally biased region" description="Acidic residues" evidence="3">
    <location>
        <begin position="488"/>
        <end position="504"/>
    </location>
</feature>
<dbReference type="Pfam" id="PF11951">
    <property type="entry name" value="Fungal_trans_2"/>
    <property type="match status" value="1"/>
</dbReference>
<keyword evidence="6" id="KW-1185">Reference proteome</keyword>
<keyword evidence="2" id="KW-0539">Nucleus</keyword>
<feature type="region of interest" description="Disordered" evidence="3">
    <location>
        <begin position="310"/>
        <end position="329"/>
    </location>
</feature>
<dbReference type="PANTHER" id="PTHR37534">
    <property type="entry name" value="TRANSCRIPTIONAL ACTIVATOR PROTEIN UGA3"/>
    <property type="match status" value="1"/>
</dbReference>
<dbReference type="Proteomes" id="UP000094020">
    <property type="component" value="Chromosome 2"/>
</dbReference>
<feature type="compositionally biased region" description="Polar residues" evidence="3">
    <location>
        <begin position="141"/>
        <end position="154"/>
    </location>
</feature>
<dbReference type="InterPro" id="IPR036864">
    <property type="entry name" value="Zn2-C6_fun-type_DNA-bd_sf"/>
</dbReference>
<dbReference type="GeneID" id="30174598"/>
<evidence type="ECO:0000313" key="5">
    <source>
        <dbReference type="EMBL" id="WWC67881.1"/>
    </source>
</evidence>
<dbReference type="SUPFAM" id="SSF57701">
    <property type="entry name" value="Zn2/Cys6 DNA-binding domain"/>
    <property type="match status" value="1"/>
</dbReference>
<dbReference type="AlphaFoldDB" id="A0AAJ8MMS1"/>
<evidence type="ECO:0000256" key="2">
    <source>
        <dbReference type="ARBA" id="ARBA00023242"/>
    </source>
</evidence>
<accession>A0AAJ8MMS1</accession>
<dbReference type="CDD" id="cd00067">
    <property type="entry name" value="GAL4"/>
    <property type="match status" value="1"/>
</dbReference>
<feature type="domain" description="Zn(2)-C6 fungal-type" evidence="4">
    <location>
        <begin position="59"/>
        <end position="87"/>
    </location>
</feature>
<dbReference type="KEGG" id="kpin:30174598"/>
<feature type="region of interest" description="Disordered" evidence="3">
    <location>
        <begin position="115"/>
        <end position="157"/>
    </location>
</feature>
<proteinExistence type="predicted"/>
<feature type="compositionally biased region" description="Polar residues" evidence="3">
    <location>
        <begin position="313"/>
        <end position="329"/>
    </location>
</feature>
<protein>
    <recommendedName>
        <fullName evidence="4">Zn(2)-C6 fungal-type domain-containing protein</fullName>
    </recommendedName>
</protein>
<dbReference type="RefSeq" id="XP_070058558.1">
    <property type="nucleotide sequence ID" value="XM_070202457.1"/>
</dbReference>
<reference evidence="5" key="1">
    <citation type="submission" date="2013-07" db="EMBL/GenBank/DDBJ databases">
        <authorList>
            <consortium name="The Broad Institute Genome Sequencing Platform"/>
            <person name="Cuomo C."/>
            <person name="Litvintseva A."/>
            <person name="Chen Y."/>
            <person name="Heitman J."/>
            <person name="Sun S."/>
            <person name="Springer D."/>
            <person name="Dromer F."/>
            <person name="Young S.K."/>
            <person name="Zeng Q."/>
            <person name="Gargeya S."/>
            <person name="Fitzgerald M."/>
            <person name="Abouelleil A."/>
            <person name="Alvarado L."/>
            <person name="Berlin A.M."/>
            <person name="Chapman S.B."/>
            <person name="Dewar J."/>
            <person name="Goldberg J."/>
            <person name="Griggs A."/>
            <person name="Gujja S."/>
            <person name="Hansen M."/>
            <person name="Howarth C."/>
            <person name="Imamovic A."/>
            <person name="Larimer J."/>
            <person name="McCowan C."/>
            <person name="Murphy C."/>
            <person name="Pearson M."/>
            <person name="Priest M."/>
            <person name="Roberts A."/>
            <person name="Saif S."/>
            <person name="Shea T."/>
            <person name="Sykes S."/>
            <person name="Wortman J."/>
            <person name="Nusbaum C."/>
            <person name="Birren B."/>
        </authorList>
    </citation>
    <scope>NUCLEOTIDE SEQUENCE</scope>
    <source>
        <strain evidence="5">CBS 10737</strain>
    </source>
</reference>
<dbReference type="GO" id="GO:0000981">
    <property type="term" value="F:DNA-binding transcription factor activity, RNA polymerase II-specific"/>
    <property type="evidence" value="ECO:0007669"/>
    <property type="project" value="InterPro"/>
</dbReference>
<dbReference type="PANTHER" id="PTHR37534:SF20">
    <property type="entry name" value="PRO1A C6 ZINK-FINGER PROTEIN"/>
    <property type="match status" value="1"/>
</dbReference>
<dbReference type="PROSITE" id="PS50048">
    <property type="entry name" value="ZN2_CY6_FUNGAL_2"/>
    <property type="match status" value="1"/>
</dbReference>
<dbReference type="InterPro" id="IPR021858">
    <property type="entry name" value="Fun_TF"/>
</dbReference>
<name>A0AAJ8MMS1_9TREE</name>
<evidence type="ECO:0000259" key="4">
    <source>
        <dbReference type="PROSITE" id="PS50048"/>
    </source>
</evidence>
<evidence type="ECO:0000256" key="3">
    <source>
        <dbReference type="SAM" id="MobiDB-lite"/>
    </source>
</evidence>
<dbReference type="PROSITE" id="PS00463">
    <property type="entry name" value="ZN2_CY6_FUNGAL_1"/>
    <property type="match status" value="1"/>
</dbReference>
<organism evidence="5 6">
    <name type="scientific">Kwoniella pini CBS 10737</name>
    <dbReference type="NCBI Taxonomy" id="1296096"/>
    <lineage>
        <taxon>Eukaryota</taxon>
        <taxon>Fungi</taxon>
        <taxon>Dikarya</taxon>
        <taxon>Basidiomycota</taxon>
        <taxon>Agaricomycotina</taxon>
        <taxon>Tremellomycetes</taxon>
        <taxon>Tremellales</taxon>
        <taxon>Cryptococcaceae</taxon>
        <taxon>Kwoniella</taxon>
    </lineage>
</organism>
<feature type="region of interest" description="Disordered" evidence="3">
    <location>
        <begin position="484"/>
        <end position="504"/>
    </location>
</feature>
<dbReference type="GO" id="GO:0008270">
    <property type="term" value="F:zinc ion binding"/>
    <property type="evidence" value="ECO:0007669"/>
    <property type="project" value="InterPro"/>
</dbReference>
<evidence type="ECO:0000256" key="1">
    <source>
        <dbReference type="ARBA" id="ARBA00004123"/>
    </source>
</evidence>